<name>A0A8T1TN03_9STRA</name>
<evidence type="ECO:0000313" key="1">
    <source>
        <dbReference type="EMBL" id="KAG6944972.1"/>
    </source>
</evidence>
<comment type="caution">
    <text evidence="1">The sequence shown here is derived from an EMBL/GenBank/DDBJ whole genome shotgun (WGS) entry which is preliminary data.</text>
</comment>
<protein>
    <submittedName>
        <fullName evidence="1">Uncharacterized protein</fullName>
    </submittedName>
</protein>
<accession>A0A8T1TN03</accession>
<dbReference type="EMBL" id="JAENGZ010002076">
    <property type="protein sequence ID" value="KAG6944972.1"/>
    <property type="molecule type" value="Genomic_DNA"/>
</dbReference>
<dbReference type="AlphaFoldDB" id="A0A8T1TN03"/>
<evidence type="ECO:0000313" key="2">
    <source>
        <dbReference type="Proteomes" id="UP000688947"/>
    </source>
</evidence>
<gene>
    <name evidence="1" type="ORF">JG687_00017549</name>
</gene>
<sequence>MTRTKSSMAMLGSPLLQRTKRAPTRTLRVSPARSAWGLEAWLDFGMMKSSQQLAFHVKKCWYSS</sequence>
<organism evidence="1 2">
    <name type="scientific">Phytophthora cactorum</name>
    <dbReference type="NCBI Taxonomy" id="29920"/>
    <lineage>
        <taxon>Eukaryota</taxon>
        <taxon>Sar</taxon>
        <taxon>Stramenopiles</taxon>
        <taxon>Oomycota</taxon>
        <taxon>Peronosporomycetes</taxon>
        <taxon>Peronosporales</taxon>
        <taxon>Peronosporaceae</taxon>
        <taxon>Phytophthora</taxon>
    </lineage>
</organism>
<reference evidence="1" key="1">
    <citation type="submission" date="2021-01" db="EMBL/GenBank/DDBJ databases">
        <title>Phytophthora aleatoria, a newly-described species from Pinus radiata is distinct from Phytophthora cactorum isolates based on comparative genomics.</title>
        <authorList>
            <person name="Mcdougal R."/>
            <person name="Panda P."/>
            <person name="Williams N."/>
            <person name="Studholme D.J."/>
        </authorList>
    </citation>
    <scope>NUCLEOTIDE SEQUENCE</scope>
    <source>
        <strain evidence="1">NZFS 3830</strain>
    </source>
</reference>
<dbReference type="Proteomes" id="UP000688947">
    <property type="component" value="Unassembled WGS sequence"/>
</dbReference>
<proteinExistence type="predicted"/>